<dbReference type="STRING" id="706433.HMPREF9430_01255"/>
<dbReference type="EMBL" id="AECQ01000027">
    <property type="protein sequence ID" value="EFW24165.1"/>
    <property type="molecule type" value="Genomic_DNA"/>
</dbReference>
<dbReference type="AlphaFoldDB" id="E7MNY4"/>
<dbReference type="InterPro" id="IPR029432">
    <property type="entry name" value="Gp28/Gp37-like_dom"/>
</dbReference>
<gene>
    <name evidence="2" type="ORF">HMPREF9430_01255</name>
</gene>
<organism evidence="2 3">
    <name type="scientific">Solobacterium moorei F0204</name>
    <dbReference type="NCBI Taxonomy" id="706433"/>
    <lineage>
        <taxon>Bacteria</taxon>
        <taxon>Bacillati</taxon>
        <taxon>Bacillota</taxon>
        <taxon>Erysipelotrichia</taxon>
        <taxon>Erysipelotrichales</taxon>
        <taxon>Erysipelotrichaceae</taxon>
        <taxon>Solobacterium</taxon>
    </lineage>
</organism>
<feature type="domain" description="Gp28/Gp37-like" evidence="1">
    <location>
        <begin position="8"/>
        <end position="100"/>
    </location>
</feature>
<evidence type="ECO:0000313" key="2">
    <source>
        <dbReference type="EMBL" id="EFW24165.1"/>
    </source>
</evidence>
<dbReference type="Proteomes" id="UP000004097">
    <property type="component" value="Unassembled WGS sequence"/>
</dbReference>
<evidence type="ECO:0000313" key="3">
    <source>
        <dbReference type="Proteomes" id="UP000004097"/>
    </source>
</evidence>
<feature type="domain" description="Gp28/Gp37-like" evidence="1">
    <location>
        <begin position="150"/>
        <end position="331"/>
    </location>
</feature>
<keyword evidence="3" id="KW-1185">Reference proteome</keyword>
<comment type="caution">
    <text evidence="2">The sequence shown here is derived from an EMBL/GenBank/DDBJ whole genome shotgun (WGS) entry which is preliminary data.</text>
</comment>
<evidence type="ECO:0000259" key="1">
    <source>
        <dbReference type="Pfam" id="PF14594"/>
    </source>
</evidence>
<protein>
    <recommendedName>
        <fullName evidence="1">Gp28/Gp37-like domain-containing protein</fullName>
    </recommendedName>
</protein>
<name>E7MNY4_9FIRM</name>
<sequence length="340" mass="38494">MLVNVTKNDGLKLLGVIDSYSSLIWTEAFKTVGDFSLEIPLTKSAFEMLKVGRQLYLDKDLAHRMIIEKAITRASLDKGLLLTVSGRCAKSLLSRRIIWEEIRKENLNLLQAIDLVISQNMRGLPIAFDKSKHAFLEKYKIDGTIKSASVLDWLEGSLKEFNLGYSLSFVNGNYLLEIKEPRNTNVFFSFERGNMISNDYYDDISKYSNVALIRGEDRENAPRVTQSVGDKTGWDRFETYINGSSYSSEIAGNKLSEQQYKNMLKTYAMRGLKDIKRQYDVEVDSGLDNQFDKYYSLGDIAHVKSFDGNDVQVLVSSTTLSDSIDGRTILPTMEVIDNGI</sequence>
<proteinExistence type="predicted"/>
<dbReference type="HOGENOM" id="CLU_816113_0_0_9"/>
<dbReference type="eggNOG" id="ENOG502Z9TX">
    <property type="taxonomic scope" value="Bacteria"/>
</dbReference>
<dbReference type="Pfam" id="PF14594">
    <property type="entry name" value="Sipho_Gp37"/>
    <property type="match status" value="2"/>
</dbReference>
<accession>E7MNY4</accession>
<reference evidence="2 3" key="1">
    <citation type="submission" date="2010-08" db="EMBL/GenBank/DDBJ databases">
        <authorList>
            <person name="Weinstock G."/>
            <person name="Sodergren E."/>
            <person name="Clifton S."/>
            <person name="Fulton L."/>
            <person name="Fulton B."/>
            <person name="Courtney L."/>
            <person name="Fronick C."/>
            <person name="Harrison M."/>
            <person name="Strong C."/>
            <person name="Farmer C."/>
            <person name="Delahaunty K."/>
            <person name="Markovic C."/>
            <person name="Hall O."/>
            <person name="Minx P."/>
            <person name="Tomlinson C."/>
            <person name="Mitreva M."/>
            <person name="Hou S."/>
            <person name="Chen J."/>
            <person name="Wollam A."/>
            <person name="Pepin K.H."/>
            <person name="Johnson M."/>
            <person name="Bhonagiri V."/>
            <person name="Zhang X."/>
            <person name="Suruliraj S."/>
            <person name="Warren W."/>
            <person name="Chinwalla A."/>
            <person name="Mardis E.R."/>
            <person name="Wilson R.K."/>
        </authorList>
    </citation>
    <scope>NUCLEOTIDE SEQUENCE [LARGE SCALE GENOMIC DNA]</scope>
    <source>
        <strain evidence="2 3">F0204</strain>
    </source>
</reference>